<dbReference type="InterPro" id="IPR014776">
    <property type="entry name" value="4pyrrole_Mease_sub2"/>
</dbReference>
<evidence type="ECO:0000256" key="1">
    <source>
        <dbReference type="ARBA" id="ARBA00022603"/>
    </source>
</evidence>
<keyword evidence="4" id="KW-0627">Porphyrin biosynthesis</keyword>
<dbReference type="EMBL" id="FZNP01000015">
    <property type="protein sequence ID" value="SNS35760.1"/>
    <property type="molecule type" value="Genomic_DNA"/>
</dbReference>
<feature type="domain" description="Tetrapyrrole methylase" evidence="6">
    <location>
        <begin position="68"/>
        <end position="265"/>
    </location>
</feature>
<protein>
    <submittedName>
        <fullName evidence="8">Uroporphyrinogen III methyltransferase / synthase</fullName>
    </submittedName>
</protein>
<feature type="region of interest" description="Disordered" evidence="5">
    <location>
        <begin position="558"/>
        <end position="579"/>
    </location>
</feature>
<dbReference type="InterPro" id="IPR000878">
    <property type="entry name" value="4pyrrol_Mease"/>
</dbReference>
<dbReference type="GO" id="GO:0019354">
    <property type="term" value="P:siroheme biosynthetic process"/>
    <property type="evidence" value="ECO:0007669"/>
    <property type="project" value="TreeGrafter"/>
</dbReference>
<dbReference type="InterPro" id="IPR003754">
    <property type="entry name" value="4pyrrol_synth_uPrphyn_synth"/>
</dbReference>
<dbReference type="Gene3D" id="3.40.1010.10">
    <property type="entry name" value="Cobalt-precorrin-4 Transmethylase, Domain 1"/>
    <property type="match status" value="1"/>
</dbReference>
<dbReference type="SUPFAM" id="SSF53790">
    <property type="entry name" value="Tetrapyrrole methylase"/>
    <property type="match status" value="1"/>
</dbReference>
<dbReference type="AlphaFoldDB" id="A0A239DTC9"/>
<evidence type="ECO:0000256" key="3">
    <source>
        <dbReference type="ARBA" id="ARBA00022691"/>
    </source>
</evidence>
<dbReference type="PANTHER" id="PTHR45790:SF3">
    <property type="entry name" value="S-ADENOSYL-L-METHIONINE-DEPENDENT UROPORPHYRINOGEN III METHYLTRANSFERASE, CHLOROPLASTIC"/>
    <property type="match status" value="1"/>
</dbReference>
<dbReference type="InterPro" id="IPR036108">
    <property type="entry name" value="4pyrrol_syn_uPrphyn_synt_sf"/>
</dbReference>
<dbReference type="Gene3D" id="3.40.50.10090">
    <property type="match status" value="2"/>
</dbReference>
<dbReference type="CDD" id="cd06578">
    <property type="entry name" value="HemD"/>
    <property type="match status" value="1"/>
</dbReference>
<dbReference type="GO" id="GO:0004852">
    <property type="term" value="F:uroporphyrinogen-III synthase activity"/>
    <property type="evidence" value="ECO:0007669"/>
    <property type="project" value="InterPro"/>
</dbReference>
<evidence type="ECO:0000259" key="7">
    <source>
        <dbReference type="Pfam" id="PF02602"/>
    </source>
</evidence>
<dbReference type="Gene3D" id="3.30.950.10">
    <property type="entry name" value="Methyltransferase, Cobalt-precorrin-4 Transmethylase, Domain 2"/>
    <property type="match status" value="1"/>
</dbReference>
<dbReference type="SUPFAM" id="SSF69618">
    <property type="entry name" value="HemD-like"/>
    <property type="match status" value="1"/>
</dbReference>
<evidence type="ECO:0000259" key="6">
    <source>
        <dbReference type="Pfam" id="PF00590"/>
    </source>
</evidence>
<keyword evidence="3" id="KW-0949">S-adenosyl-L-methionine</keyword>
<dbReference type="InterPro" id="IPR014777">
    <property type="entry name" value="4pyrrole_Mease_sub1"/>
</dbReference>
<feature type="compositionally biased region" description="Low complexity" evidence="5">
    <location>
        <begin position="34"/>
        <end position="67"/>
    </location>
</feature>
<evidence type="ECO:0000256" key="4">
    <source>
        <dbReference type="ARBA" id="ARBA00023244"/>
    </source>
</evidence>
<dbReference type="FunFam" id="3.40.50.10090:FF:000002">
    <property type="entry name" value="Bifunctional uroporphyrinogen-III C-methyltransferase/uroporphyrinogen-III synthase"/>
    <property type="match status" value="1"/>
</dbReference>
<accession>A0A239DTC9</accession>
<proteinExistence type="predicted"/>
<evidence type="ECO:0000256" key="2">
    <source>
        <dbReference type="ARBA" id="ARBA00022679"/>
    </source>
</evidence>
<dbReference type="InterPro" id="IPR035996">
    <property type="entry name" value="4pyrrol_Methylase_sf"/>
</dbReference>
<dbReference type="PANTHER" id="PTHR45790">
    <property type="entry name" value="SIROHEME SYNTHASE-RELATED"/>
    <property type="match status" value="1"/>
</dbReference>
<evidence type="ECO:0000313" key="8">
    <source>
        <dbReference type="EMBL" id="SNS35760.1"/>
    </source>
</evidence>
<name>A0A239DTC9_9ACTN</name>
<dbReference type="Pfam" id="PF02602">
    <property type="entry name" value="HEM4"/>
    <property type="match status" value="1"/>
</dbReference>
<dbReference type="InterPro" id="IPR050161">
    <property type="entry name" value="Siro_Cobalamin_biosynth"/>
</dbReference>
<feature type="compositionally biased region" description="Low complexity" evidence="5">
    <location>
        <begin position="1"/>
        <end position="26"/>
    </location>
</feature>
<evidence type="ECO:0000313" key="9">
    <source>
        <dbReference type="Proteomes" id="UP000198420"/>
    </source>
</evidence>
<dbReference type="FunFam" id="3.40.50.10090:FF:000001">
    <property type="entry name" value="Bifunctional uroporphyrinogen-III C-methyltransferase/uroporphyrinogen-III synthase"/>
    <property type="match status" value="1"/>
</dbReference>
<feature type="region of interest" description="Disordered" evidence="5">
    <location>
        <begin position="1"/>
        <end position="71"/>
    </location>
</feature>
<keyword evidence="2 8" id="KW-0808">Transferase</keyword>
<dbReference type="Pfam" id="PF00590">
    <property type="entry name" value="TP_methylase"/>
    <property type="match status" value="1"/>
</dbReference>
<feature type="compositionally biased region" description="Basic residues" evidence="5">
    <location>
        <begin position="569"/>
        <end position="579"/>
    </location>
</feature>
<dbReference type="Proteomes" id="UP000198420">
    <property type="component" value="Unassembled WGS sequence"/>
</dbReference>
<dbReference type="GO" id="GO:0032259">
    <property type="term" value="P:methylation"/>
    <property type="evidence" value="ECO:0007669"/>
    <property type="project" value="UniProtKB-KW"/>
</dbReference>
<sequence>MSPAAKSATPKTTADQTSADQTTADETTADETTAETTTADTTVPPAKTGGPAKSAAPAAPRRTAGPGTVAIVGMGPGDPGLLTLRAAAELERADTVVVSRAHCPAEILTHCRPDAEILDTADGDPVKLAARAAKAGRRVVRLFRGDPGVACNYAAEGGALAKAGVPFEVVPGVSSVTAVPGYAGIPLTDAANREIRVVDASEGGVDWERFAAPDATLVVLGAEGAVAEVAKGLVAAGRPDSTPAAMTSLGTTTEQETVVSTLSRLASDTKGMEAPALIIVGDVVNWRDRLSWFETKPLFGWRVLVPRTKEQAASLSDQLRGYGAVPDEVPTISVEPPRTPQQMERAVKGLVTGRYEWVVFTSTNAVKAIREKFTDYGLDARAFAGLKVAAVGEQTAAALVEFGVHPDLTPSGEQSGEGLAEEWPPYDEDLDPINRVLLPRADIATDVLIARLTELGWECEDVTAYRTVRAAPPPAPIREAIKGGGFDAVLFTSSSTVKNLIGIAGKPHNVTVIAVIGPQTAKTAEEYGLRVDVMAEKPSVSALAEALAEYGAKRRAAQIEAGDPLRKPSQMRRGARRRK</sequence>
<gene>
    <name evidence="8" type="ORF">SAMN06265355_115155</name>
</gene>
<evidence type="ECO:0000256" key="5">
    <source>
        <dbReference type="SAM" id="MobiDB-lite"/>
    </source>
</evidence>
<dbReference type="GO" id="GO:0004851">
    <property type="term" value="F:uroporphyrin-III C-methyltransferase activity"/>
    <property type="evidence" value="ECO:0007669"/>
    <property type="project" value="TreeGrafter"/>
</dbReference>
<keyword evidence="9" id="KW-1185">Reference proteome</keyword>
<reference evidence="9" key="1">
    <citation type="submission" date="2017-06" db="EMBL/GenBank/DDBJ databases">
        <authorList>
            <person name="Varghese N."/>
            <person name="Submissions S."/>
        </authorList>
    </citation>
    <scope>NUCLEOTIDE SEQUENCE [LARGE SCALE GENOMIC DNA]</scope>
    <source>
        <strain evidence="9">DSM 44485</strain>
    </source>
</reference>
<feature type="domain" description="Tetrapyrrole biosynthesis uroporphyrinogen III synthase" evidence="7">
    <location>
        <begin position="315"/>
        <end position="544"/>
    </location>
</feature>
<organism evidence="8 9">
    <name type="scientific">Actinomadura mexicana</name>
    <dbReference type="NCBI Taxonomy" id="134959"/>
    <lineage>
        <taxon>Bacteria</taxon>
        <taxon>Bacillati</taxon>
        <taxon>Actinomycetota</taxon>
        <taxon>Actinomycetes</taxon>
        <taxon>Streptosporangiales</taxon>
        <taxon>Thermomonosporaceae</taxon>
        <taxon>Actinomadura</taxon>
    </lineage>
</organism>
<keyword evidence="1 8" id="KW-0489">Methyltransferase</keyword>